<organism evidence="3 4">
    <name type="scientific">Nonomuraea mesophila</name>
    <dbReference type="NCBI Taxonomy" id="2530382"/>
    <lineage>
        <taxon>Bacteria</taxon>
        <taxon>Bacillati</taxon>
        <taxon>Actinomycetota</taxon>
        <taxon>Actinomycetes</taxon>
        <taxon>Streptosporangiales</taxon>
        <taxon>Streptosporangiaceae</taxon>
        <taxon>Nonomuraea</taxon>
    </lineage>
</organism>
<name>A0A4R5FA75_9ACTN</name>
<evidence type="ECO:0000256" key="2">
    <source>
        <dbReference type="SAM" id="MobiDB-lite"/>
    </source>
</evidence>
<dbReference type="AlphaFoldDB" id="A0A4R5FA75"/>
<evidence type="ECO:0000313" key="4">
    <source>
        <dbReference type="Proteomes" id="UP000295136"/>
    </source>
</evidence>
<evidence type="ECO:0000256" key="1">
    <source>
        <dbReference type="ARBA" id="ARBA00022729"/>
    </source>
</evidence>
<proteinExistence type="predicted"/>
<keyword evidence="4" id="KW-1185">Reference proteome</keyword>
<dbReference type="RefSeq" id="WP_132632863.1">
    <property type="nucleotide sequence ID" value="NZ_SMLD01000066.1"/>
</dbReference>
<dbReference type="PANTHER" id="PTHR46580">
    <property type="entry name" value="SENSOR KINASE-RELATED"/>
    <property type="match status" value="1"/>
</dbReference>
<dbReference type="EMBL" id="SMLD01000066">
    <property type="protein sequence ID" value="TDE45718.1"/>
    <property type="molecule type" value="Genomic_DNA"/>
</dbReference>
<feature type="non-terminal residue" evidence="3">
    <location>
        <position position="1"/>
    </location>
</feature>
<accession>A0A4R5FA75</accession>
<keyword evidence="1" id="KW-0732">Signal</keyword>
<protein>
    <submittedName>
        <fullName evidence="3">VCBS repeat-containing protein</fullName>
    </submittedName>
</protein>
<dbReference type="SUPFAM" id="SSF69318">
    <property type="entry name" value="Integrin alpha N-terminal domain"/>
    <property type="match status" value="1"/>
</dbReference>
<feature type="region of interest" description="Disordered" evidence="2">
    <location>
        <begin position="1"/>
        <end position="41"/>
    </location>
</feature>
<dbReference type="Gene3D" id="2.130.10.130">
    <property type="entry name" value="Integrin alpha, N-terminal"/>
    <property type="match status" value="2"/>
</dbReference>
<dbReference type="PANTHER" id="PTHR46580:SF2">
    <property type="entry name" value="MAM DOMAIN-CONTAINING PROTEIN"/>
    <property type="match status" value="1"/>
</dbReference>
<gene>
    <name evidence="3" type="ORF">E1295_24020</name>
</gene>
<sequence>SSGPATSRSAPPPGASSPVAITPAASPPAPPRCAGDAGPGDVNGDGYADLAFVWTGATGEPLERGQLVVVHGSARGLDPSTAYVAGEGSMTGEVVPQLADLDGDGCADVVIPDRSLSIFWSGRGPATVLPYGGHSGVADLGGDDAIDILAATSREGDPDGARFVFLHGPFTRSGAPAREVSRPLPEGEWPGRLVTDPHGSGAVLYGPDDGEQADAWLLTGDDFREVATGSSAVFGDFDGDGHRDVAIGDSGARNNEPGYETEAPSVEGVIRVLHGRDREPQLLTGLRGSLASGDLNGDGRDDLISGEVTGRSAIVTGKAEILTGSPQGLRRPGLVTTHSGPDRTPAGKRLKEWQRGTVKTWAVADFDGDGTDELLRVWRGGLNFARFWRLDAEGRTLQTFDLGGRGAGGRDRELGVRQ</sequence>
<reference evidence="3 4" key="1">
    <citation type="submission" date="2019-03" db="EMBL/GenBank/DDBJ databases">
        <title>Draft genome sequences of novel Actinobacteria.</title>
        <authorList>
            <person name="Sahin N."/>
            <person name="Ay H."/>
            <person name="Saygin H."/>
        </authorList>
    </citation>
    <scope>NUCLEOTIDE SEQUENCE [LARGE SCALE GENOMIC DNA]</scope>
    <source>
        <strain evidence="3 4">6K102</strain>
    </source>
</reference>
<dbReference type="InterPro" id="IPR028994">
    <property type="entry name" value="Integrin_alpha_N"/>
</dbReference>
<dbReference type="InterPro" id="IPR013517">
    <property type="entry name" value="FG-GAP"/>
</dbReference>
<dbReference type="Pfam" id="PF13517">
    <property type="entry name" value="FG-GAP_3"/>
    <property type="match status" value="1"/>
</dbReference>
<comment type="caution">
    <text evidence="3">The sequence shown here is derived from an EMBL/GenBank/DDBJ whole genome shotgun (WGS) entry which is preliminary data.</text>
</comment>
<evidence type="ECO:0000313" key="3">
    <source>
        <dbReference type="EMBL" id="TDE45718.1"/>
    </source>
</evidence>
<dbReference type="Proteomes" id="UP000295136">
    <property type="component" value="Unassembled WGS sequence"/>
</dbReference>